<keyword evidence="8" id="KW-0966">Cell projection</keyword>
<evidence type="ECO:0000256" key="5">
    <source>
        <dbReference type="ARBA" id="ARBA00022989"/>
    </source>
</evidence>
<evidence type="ECO:0000256" key="1">
    <source>
        <dbReference type="ARBA" id="ARBA00004651"/>
    </source>
</evidence>
<keyword evidence="7" id="KW-0653">Protein transport</keyword>
<comment type="subcellular location">
    <subcellularLocation>
        <location evidence="1 7">Cell membrane</location>
        <topology evidence="1 7">Multi-pass membrane protein</topology>
    </subcellularLocation>
</comment>
<evidence type="ECO:0000256" key="6">
    <source>
        <dbReference type="ARBA" id="ARBA00023136"/>
    </source>
</evidence>
<dbReference type="PANTHER" id="PTHR30161">
    <property type="entry name" value="FLAGELLAR EXPORT PROTEIN, MEMBRANE FLHA SUBUNIT-RELATED"/>
    <property type="match status" value="1"/>
</dbReference>
<evidence type="ECO:0000256" key="4">
    <source>
        <dbReference type="ARBA" id="ARBA00022692"/>
    </source>
</evidence>
<keyword evidence="7" id="KW-1005">Bacterial flagellum biogenesis</keyword>
<sequence length="697" mass="75588">MASAAAIAEKKSRFSFDSTSNLLLTGGIVLILAVMILPLPSFIMDVLLAMNITGALVTLFVTLFILRPMDFSVFPGLLLILTLYRLSLNIATTRLILGEGYAGEIVESFGDFVVGGNYAVGTIIFLILVIINFVVITKGATRIAEVSARFTLDAMPGKQMAIDADLNAGLIDDLQAQARREMIAKEADFYGAMDGASKFVRGDAVAGLLITGINLLGGLLIGILQFGLTLGQSAAKYTLLTVGDGLVAQIPALIISTAAGIVITRASSMSTMGADLANQLIGQPKAVYAAAGVIGMMGLLPGLPFIPFTFMALITGFLGYQVTEYAKTKKAREEAGEEQEEEVEEVEEDDRIENFLHPDAFEIEIGYGLIPLVDQNQGGNLLGRITTIRKSLAIEMGVLIPSIRIRDNIQLGASEYVFKIYGIEVAQGEVMMDYFMVVNPDERLGLTGIEMTEPTFGLPAIWVSEKEKEKAESMGHTVVESAAVIATHLMEVLRNNAYKLVDRQATQKMLDDLKESHAALVNGLVPDLLPLGVVQKVFKNLLQEKIPIRNMVIILETMADYASFSKDSEVLTEYVRQALAETITDILKNDQNVVTVAMFDPVLEDHVMNSIKNNGMAQNMGFSPEQVNTLFQNIADKVEAMSSLGLRPAILVSPQIRRAVRKFIESIFSNVMVISYMELTPDTEVKTVGSIGIPHAG</sequence>
<comment type="caution">
    <text evidence="8">The sequence shown here is derived from an EMBL/GenBank/DDBJ whole genome shotgun (WGS) entry which is preliminary data.</text>
</comment>
<dbReference type="GO" id="GO:0044780">
    <property type="term" value="P:bacterial-type flagellum assembly"/>
    <property type="evidence" value="ECO:0007669"/>
    <property type="project" value="InterPro"/>
</dbReference>
<dbReference type="EMBL" id="DRLD01000344">
    <property type="protein sequence ID" value="HED11471.1"/>
    <property type="molecule type" value="Genomic_DNA"/>
</dbReference>
<keyword evidence="8" id="KW-0282">Flagellum</keyword>
<protein>
    <recommendedName>
        <fullName evidence="7">Flagellar biosynthesis protein FlhA</fullName>
    </recommendedName>
</protein>
<dbReference type="Gene3D" id="3.40.30.60">
    <property type="entry name" value="FHIPEP family, domain 1"/>
    <property type="match status" value="1"/>
</dbReference>
<keyword evidence="7" id="KW-0813">Transport</keyword>
<keyword evidence="6 7" id="KW-0472">Membrane</keyword>
<accession>A0A7V1LP19</accession>
<feature type="transmembrane region" description="Helical" evidence="7">
    <location>
        <begin position="117"/>
        <end position="136"/>
    </location>
</feature>
<feature type="transmembrane region" description="Helical" evidence="7">
    <location>
        <begin position="205"/>
        <end position="226"/>
    </location>
</feature>
<evidence type="ECO:0000256" key="2">
    <source>
        <dbReference type="ARBA" id="ARBA00008835"/>
    </source>
</evidence>
<dbReference type="GO" id="GO:0005886">
    <property type="term" value="C:plasma membrane"/>
    <property type="evidence" value="ECO:0007669"/>
    <property type="project" value="UniProtKB-SubCell"/>
</dbReference>
<dbReference type="PRINTS" id="PR00949">
    <property type="entry name" value="TYPE3IMAPROT"/>
</dbReference>
<dbReference type="PIRSF" id="PIRSF005419">
    <property type="entry name" value="FlhA"/>
    <property type="match status" value="1"/>
</dbReference>
<dbReference type="InterPro" id="IPR042194">
    <property type="entry name" value="FHIPEP_1"/>
</dbReference>
<dbReference type="PANTHER" id="PTHR30161:SF1">
    <property type="entry name" value="FLAGELLAR BIOSYNTHESIS PROTEIN FLHA-RELATED"/>
    <property type="match status" value="1"/>
</dbReference>
<name>A0A7V1LP19_CALAY</name>
<evidence type="ECO:0000313" key="8">
    <source>
        <dbReference type="EMBL" id="HED11471.1"/>
    </source>
</evidence>
<evidence type="ECO:0000256" key="7">
    <source>
        <dbReference type="RuleBase" id="RU364093"/>
    </source>
</evidence>
<keyword evidence="5 7" id="KW-1133">Transmembrane helix</keyword>
<reference evidence="8" key="1">
    <citation type="journal article" date="2020" name="mSystems">
        <title>Genome- and Community-Level Interaction Insights into Carbon Utilization and Element Cycling Functions of Hydrothermarchaeota in Hydrothermal Sediment.</title>
        <authorList>
            <person name="Zhou Z."/>
            <person name="Liu Y."/>
            <person name="Xu W."/>
            <person name="Pan J."/>
            <person name="Luo Z.H."/>
            <person name="Li M."/>
        </authorList>
    </citation>
    <scope>NUCLEOTIDE SEQUENCE [LARGE SCALE GENOMIC DNA]</scope>
    <source>
        <strain evidence="8">HyVt-456</strain>
    </source>
</reference>
<dbReference type="InterPro" id="IPR001712">
    <property type="entry name" value="T3SS_FHIPEP"/>
</dbReference>
<dbReference type="GO" id="GO:0009306">
    <property type="term" value="P:protein secretion"/>
    <property type="evidence" value="ECO:0007669"/>
    <property type="project" value="InterPro"/>
</dbReference>
<comment type="function">
    <text evidence="7">Required for formation of the rod structure of the flagellar apparatus. Together with FliI and FliH, may constitute the export apparatus of flagellin.</text>
</comment>
<evidence type="ECO:0000256" key="3">
    <source>
        <dbReference type="ARBA" id="ARBA00022475"/>
    </source>
</evidence>
<dbReference type="Gene3D" id="1.10.8.540">
    <property type="entry name" value="FHIPEP family, domain 3"/>
    <property type="match status" value="1"/>
</dbReference>
<comment type="similarity">
    <text evidence="2 7">Belongs to the FHIPEP (flagella/HR/invasion proteins export pore) family.</text>
</comment>
<dbReference type="PROSITE" id="PS00994">
    <property type="entry name" value="FHIPEP"/>
    <property type="match status" value="1"/>
</dbReference>
<keyword evidence="8" id="KW-0969">Cilium</keyword>
<keyword evidence="3 7" id="KW-1003">Cell membrane</keyword>
<dbReference type="InterPro" id="IPR042196">
    <property type="entry name" value="FHIPEP_4"/>
</dbReference>
<dbReference type="Gene3D" id="3.40.50.12790">
    <property type="entry name" value="FHIPEP family, domain 4"/>
    <property type="match status" value="1"/>
</dbReference>
<keyword evidence="4 7" id="KW-0812">Transmembrane</keyword>
<dbReference type="InterPro" id="IPR006301">
    <property type="entry name" value="FlhA"/>
</dbReference>
<feature type="transmembrane region" description="Helical" evidence="7">
    <location>
        <begin position="73"/>
        <end position="97"/>
    </location>
</feature>
<feature type="transmembrane region" description="Helical" evidence="7">
    <location>
        <begin position="46"/>
        <end position="66"/>
    </location>
</feature>
<feature type="transmembrane region" description="Helical" evidence="7">
    <location>
        <begin position="287"/>
        <end position="320"/>
    </location>
</feature>
<dbReference type="InterPro" id="IPR025505">
    <property type="entry name" value="FHIPEP_CS"/>
</dbReference>
<dbReference type="AlphaFoldDB" id="A0A7V1LP19"/>
<keyword evidence="7" id="KW-1006">Bacterial flagellum protein export</keyword>
<dbReference type="Pfam" id="PF00771">
    <property type="entry name" value="FHIPEP"/>
    <property type="match status" value="1"/>
</dbReference>
<proteinExistence type="inferred from homology"/>
<feature type="transmembrane region" description="Helical" evidence="7">
    <location>
        <begin position="246"/>
        <end position="266"/>
    </location>
</feature>
<feature type="transmembrane region" description="Helical" evidence="7">
    <location>
        <begin position="21"/>
        <end position="40"/>
    </location>
</feature>
<dbReference type="InterPro" id="IPR042193">
    <property type="entry name" value="FHIPEP_3"/>
</dbReference>
<dbReference type="Proteomes" id="UP000886005">
    <property type="component" value="Unassembled WGS sequence"/>
</dbReference>
<dbReference type="NCBIfam" id="TIGR01398">
    <property type="entry name" value="FlhA"/>
    <property type="match status" value="1"/>
</dbReference>
<gene>
    <name evidence="7 8" type="primary">flhA</name>
    <name evidence="8" type="ORF">ENJ10_12335</name>
</gene>
<organism evidence="8">
    <name type="scientific">Caldithrix abyssi</name>
    <dbReference type="NCBI Taxonomy" id="187145"/>
    <lineage>
        <taxon>Bacteria</taxon>
        <taxon>Pseudomonadati</taxon>
        <taxon>Calditrichota</taxon>
        <taxon>Calditrichia</taxon>
        <taxon>Calditrichales</taxon>
        <taxon>Calditrichaceae</taxon>
        <taxon>Caldithrix</taxon>
    </lineage>
</organism>